<evidence type="ECO:0000256" key="5">
    <source>
        <dbReference type="ARBA" id="ARBA00038306"/>
    </source>
</evidence>
<evidence type="ECO:0000256" key="4">
    <source>
        <dbReference type="ARBA" id="ARBA00023237"/>
    </source>
</evidence>
<dbReference type="PANTHER" id="PTHR34001">
    <property type="entry name" value="BLL7405 PROTEIN"/>
    <property type="match status" value="1"/>
</dbReference>
<dbReference type="EMBL" id="CABFWF030000010">
    <property type="protein sequence ID" value="CAD7031753.1"/>
    <property type="molecule type" value="Genomic_DNA"/>
</dbReference>
<accession>A0ABM8PIB0</accession>
<keyword evidence="4" id="KW-0998">Cell outer membrane</keyword>
<dbReference type="Gene3D" id="2.40.160.20">
    <property type="match status" value="1"/>
</dbReference>
<dbReference type="PANTHER" id="PTHR34001:SF3">
    <property type="entry name" value="BLL7405 PROTEIN"/>
    <property type="match status" value="1"/>
</dbReference>
<dbReference type="SUPFAM" id="SSF56925">
    <property type="entry name" value="OMPA-like"/>
    <property type="match status" value="1"/>
</dbReference>
<evidence type="ECO:0000313" key="9">
    <source>
        <dbReference type="Proteomes" id="UP000606921"/>
    </source>
</evidence>
<feature type="domain" description="Outer membrane protein beta-barrel" evidence="7">
    <location>
        <begin position="21"/>
        <end position="209"/>
    </location>
</feature>
<evidence type="ECO:0000313" key="8">
    <source>
        <dbReference type="EMBL" id="CAD7031753.1"/>
    </source>
</evidence>
<feature type="signal peptide" evidence="6">
    <location>
        <begin position="1"/>
        <end position="21"/>
    </location>
</feature>
<dbReference type="RefSeq" id="WP_142592147.1">
    <property type="nucleotide sequence ID" value="NZ_CABFWF030000010.1"/>
</dbReference>
<keyword evidence="9" id="KW-1185">Reference proteome</keyword>
<comment type="caution">
    <text evidence="8">The sequence shown here is derived from an EMBL/GenBank/DDBJ whole genome shotgun (WGS) entry which is preliminary data.</text>
</comment>
<evidence type="ECO:0000259" key="7">
    <source>
        <dbReference type="Pfam" id="PF13505"/>
    </source>
</evidence>
<dbReference type="Proteomes" id="UP000606921">
    <property type="component" value="Unassembled WGS sequence"/>
</dbReference>
<sequence>MTNKPYVLAIVAAFAASPAWAADLTYSEPAPAYEEPTASTGGWSGAYVGLHAGTSSDHGMPLSGESEFMGGIQGGYNVEMGGAVVGGELELSHMGDTEVDVPGGELKERYRVAAKAKVGAPLGDTLVYGTAGATMTSLRDTSTAEGPDGWKPGWLLGAGVEQKFNDQISGRVEYNYTRTGDVRSFPAAGGTTESNVSDHTIKAGLNYRF</sequence>
<proteinExistence type="inferred from homology"/>
<protein>
    <submittedName>
        <fullName evidence="8">Porin family protein</fullName>
    </submittedName>
</protein>
<evidence type="ECO:0000256" key="3">
    <source>
        <dbReference type="ARBA" id="ARBA00023136"/>
    </source>
</evidence>
<comment type="subcellular location">
    <subcellularLocation>
        <location evidence="1">Cell outer membrane</location>
    </subcellularLocation>
</comment>
<reference evidence="8 9" key="1">
    <citation type="submission" date="2020-11" db="EMBL/GenBank/DDBJ databases">
        <authorList>
            <person name="Lassalle F."/>
        </authorList>
    </citation>
    <scope>NUCLEOTIDE SEQUENCE [LARGE SCALE GENOMIC DNA]</scope>
    <source>
        <strain evidence="8 9">JC140</strain>
    </source>
</reference>
<evidence type="ECO:0000256" key="6">
    <source>
        <dbReference type="SAM" id="SignalP"/>
    </source>
</evidence>
<comment type="similarity">
    <text evidence="5">Belongs to the Omp25/RopB family.</text>
</comment>
<feature type="chain" id="PRO_5046652106" evidence="6">
    <location>
        <begin position="22"/>
        <end position="209"/>
    </location>
</feature>
<gene>
    <name evidence="8" type="ORF">REJC140_02960</name>
</gene>
<dbReference type="Pfam" id="PF13505">
    <property type="entry name" value="OMP_b-brl"/>
    <property type="match status" value="1"/>
</dbReference>
<organism evidence="8 9">
    <name type="scientific">Pseudorhizobium endolithicum</name>
    <dbReference type="NCBI Taxonomy" id="1191678"/>
    <lineage>
        <taxon>Bacteria</taxon>
        <taxon>Pseudomonadati</taxon>
        <taxon>Pseudomonadota</taxon>
        <taxon>Alphaproteobacteria</taxon>
        <taxon>Hyphomicrobiales</taxon>
        <taxon>Rhizobiaceae</taxon>
        <taxon>Rhizobium/Agrobacterium group</taxon>
        <taxon>Pseudorhizobium</taxon>
    </lineage>
</organism>
<evidence type="ECO:0000256" key="2">
    <source>
        <dbReference type="ARBA" id="ARBA00022729"/>
    </source>
</evidence>
<dbReference type="InterPro" id="IPR011250">
    <property type="entry name" value="OMP/PagP_B-barrel"/>
</dbReference>
<evidence type="ECO:0000256" key="1">
    <source>
        <dbReference type="ARBA" id="ARBA00004442"/>
    </source>
</evidence>
<dbReference type="InterPro" id="IPR027385">
    <property type="entry name" value="Beta-barrel_OMP"/>
</dbReference>
<keyword evidence="3" id="KW-0472">Membrane</keyword>
<name>A0ABM8PIB0_9HYPH</name>
<keyword evidence="2 6" id="KW-0732">Signal</keyword>
<dbReference type="InterPro" id="IPR051692">
    <property type="entry name" value="OMP-like"/>
</dbReference>